<gene>
    <name evidence="2" type="primary">JUNBA</name>
</gene>
<name>A0A1A8HLE8_NOTKU</name>
<proteinExistence type="predicted"/>
<reference evidence="2" key="2">
    <citation type="submission" date="2016-06" db="EMBL/GenBank/DDBJ databases">
        <title>The genome of a short-lived fish provides insights into sex chromosome evolution and the genetic control of aging.</title>
        <authorList>
            <person name="Reichwald K."/>
            <person name="Felder M."/>
            <person name="Petzold A."/>
            <person name="Koch P."/>
            <person name="Groth M."/>
            <person name="Platzer M."/>
        </authorList>
    </citation>
    <scope>NUCLEOTIDE SEQUENCE</scope>
    <source>
        <tissue evidence="2">Brain</tissue>
    </source>
</reference>
<sequence length="67" mass="6795">SLQVSEAQAGAHRAAGGQGESVENGQRWTVKHGVRAAGAGGPAQTESHDAHEQRLPADAGAQSQVLL</sequence>
<evidence type="ECO:0000313" key="2">
    <source>
        <dbReference type="EMBL" id="SBQ86004.1"/>
    </source>
</evidence>
<feature type="non-terminal residue" evidence="2">
    <location>
        <position position="1"/>
    </location>
</feature>
<dbReference type="EMBL" id="HAED01000159">
    <property type="protein sequence ID" value="SBQ86004.1"/>
    <property type="molecule type" value="Transcribed_RNA"/>
</dbReference>
<accession>A0A1A8HLE8</accession>
<feature type="region of interest" description="Disordered" evidence="1">
    <location>
        <begin position="1"/>
        <end position="67"/>
    </location>
</feature>
<feature type="compositionally biased region" description="Basic and acidic residues" evidence="1">
    <location>
        <begin position="46"/>
        <end position="55"/>
    </location>
</feature>
<reference evidence="2" key="1">
    <citation type="submission" date="2016-05" db="EMBL/GenBank/DDBJ databases">
        <authorList>
            <person name="Lavstsen T."/>
            <person name="Jespersen J.S."/>
        </authorList>
    </citation>
    <scope>NUCLEOTIDE SEQUENCE</scope>
    <source>
        <tissue evidence="2">Brain</tissue>
    </source>
</reference>
<dbReference type="AlphaFoldDB" id="A0A1A8HLE8"/>
<feature type="non-terminal residue" evidence="2">
    <location>
        <position position="67"/>
    </location>
</feature>
<protein>
    <submittedName>
        <fullName evidence="2">Jun B proto-oncogene a</fullName>
    </submittedName>
</protein>
<organism evidence="2">
    <name type="scientific">Nothobranchius kuhntae</name>
    <name type="common">Beira killifish</name>
    <dbReference type="NCBI Taxonomy" id="321403"/>
    <lineage>
        <taxon>Eukaryota</taxon>
        <taxon>Metazoa</taxon>
        <taxon>Chordata</taxon>
        <taxon>Craniata</taxon>
        <taxon>Vertebrata</taxon>
        <taxon>Euteleostomi</taxon>
        <taxon>Actinopterygii</taxon>
        <taxon>Neopterygii</taxon>
        <taxon>Teleostei</taxon>
        <taxon>Neoteleostei</taxon>
        <taxon>Acanthomorphata</taxon>
        <taxon>Ovalentaria</taxon>
        <taxon>Atherinomorphae</taxon>
        <taxon>Cyprinodontiformes</taxon>
        <taxon>Nothobranchiidae</taxon>
        <taxon>Nothobranchius</taxon>
    </lineage>
</organism>
<evidence type="ECO:0000256" key="1">
    <source>
        <dbReference type="SAM" id="MobiDB-lite"/>
    </source>
</evidence>